<feature type="signal peptide" evidence="1">
    <location>
        <begin position="1"/>
        <end position="21"/>
    </location>
</feature>
<reference evidence="2 3" key="1">
    <citation type="journal article" date="2016" name="Appl. Environ. Microbiol.">
        <title>Whole genome relationships among Francisella bacteria of diverse origin define new species and provide specific regions for detection.</title>
        <authorList>
            <person name="Challacombe J.F."/>
            <person name="Petersen J.M."/>
            <person name="Gallegos-Graves V."/>
            <person name="Hodge D."/>
            <person name="Pillai S."/>
            <person name="Kuske C.R."/>
        </authorList>
    </citation>
    <scope>NUCLEOTIDE SEQUENCE [LARGE SCALE GENOMIC DNA]</scope>
    <source>
        <strain evidence="3">TX07-7310</strain>
    </source>
</reference>
<dbReference type="KEGG" id="frx:F7310_05145"/>
<dbReference type="STRING" id="573570.F7310_05145"/>
<feature type="chain" id="PRO_5013267458" evidence="1">
    <location>
        <begin position="22"/>
        <end position="122"/>
    </location>
</feature>
<gene>
    <name evidence="2" type="ORF">F7310_05145</name>
</gene>
<proteinExistence type="predicted"/>
<protein>
    <submittedName>
        <fullName evidence="2">Uncharacterized protein</fullName>
    </submittedName>
</protein>
<dbReference type="EMBL" id="CP016796">
    <property type="protein sequence ID" value="API86778.1"/>
    <property type="molecule type" value="Genomic_DNA"/>
</dbReference>
<evidence type="ECO:0000313" key="3">
    <source>
        <dbReference type="Proteomes" id="UP000184222"/>
    </source>
</evidence>
<keyword evidence="3" id="KW-1185">Reference proteome</keyword>
<evidence type="ECO:0000256" key="1">
    <source>
        <dbReference type="SAM" id="SignalP"/>
    </source>
</evidence>
<evidence type="ECO:0000313" key="2">
    <source>
        <dbReference type="EMBL" id="API86778.1"/>
    </source>
</evidence>
<dbReference type="OrthoDB" id="8594334at2"/>
<accession>A0A1L4BSH1</accession>
<dbReference type="PROSITE" id="PS51257">
    <property type="entry name" value="PROKAR_LIPOPROTEIN"/>
    <property type="match status" value="1"/>
</dbReference>
<dbReference type="RefSeq" id="WP_072712284.1">
    <property type="nucleotide sequence ID" value="NZ_CP016796.1"/>
</dbReference>
<sequence>MKSLIKILLITVVLSTLITSCYTDKTATQNDSKMVGRNPGTYTPKYLSISKYKKCLETHDFGTWKGYCLPSKIKDDCPASSFNKLKKLDLPSCQDNKTIKDIPLEPGPVIAINGKPIDTSAK</sequence>
<name>A0A1L4BSH1_9GAMM</name>
<dbReference type="AlphaFoldDB" id="A0A1L4BSH1"/>
<dbReference type="Proteomes" id="UP000184222">
    <property type="component" value="Chromosome"/>
</dbReference>
<organism evidence="2 3">
    <name type="scientific">Francisella uliginis</name>
    <dbReference type="NCBI Taxonomy" id="573570"/>
    <lineage>
        <taxon>Bacteria</taxon>
        <taxon>Pseudomonadati</taxon>
        <taxon>Pseudomonadota</taxon>
        <taxon>Gammaproteobacteria</taxon>
        <taxon>Thiotrichales</taxon>
        <taxon>Francisellaceae</taxon>
        <taxon>Francisella</taxon>
    </lineage>
</organism>
<keyword evidence="1" id="KW-0732">Signal</keyword>